<proteinExistence type="predicted"/>
<protein>
    <submittedName>
        <fullName evidence="1">Uncharacterized protein</fullName>
    </submittedName>
</protein>
<dbReference type="STRING" id="258515.SAMN05192585_11252"/>
<dbReference type="AlphaFoldDB" id="A0A1G9Z2I7"/>
<reference evidence="1 2" key="1">
    <citation type="submission" date="2016-10" db="EMBL/GenBank/DDBJ databases">
        <authorList>
            <person name="de Groot N.N."/>
        </authorList>
    </citation>
    <scope>NUCLEOTIDE SEQUENCE [LARGE SCALE GENOMIC DNA]</scope>
    <source>
        <strain evidence="1 2">CGMCC 1.5012</strain>
    </source>
</reference>
<accession>A0A1G9Z2I7</accession>
<evidence type="ECO:0000313" key="2">
    <source>
        <dbReference type="Proteomes" id="UP000199182"/>
    </source>
</evidence>
<keyword evidence="2" id="KW-1185">Reference proteome</keyword>
<evidence type="ECO:0000313" key="1">
    <source>
        <dbReference type="EMBL" id="SDN14961.1"/>
    </source>
</evidence>
<dbReference type="Proteomes" id="UP000199182">
    <property type="component" value="Unassembled WGS sequence"/>
</dbReference>
<dbReference type="EMBL" id="FNID01000012">
    <property type="protein sequence ID" value="SDN14961.1"/>
    <property type="molecule type" value="Genomic_DNA"/>
</dbReference>
<sequence length="67" mass="7523">MSKGIIDYEADRYCPAYKKAISADLCYDSLMCLNGSFKISSTPELSEIEDIEAARKRCAECPYSDLE</sequence>
<name>A0A1G9Z2I7_9FIRM</name>
<gene>
    <name evidence="1" type="ORF">SAMN05192585_11252</name>
</gene>
<organism evidence="1 2">
    <name type="scientific">Acetanaerobacterium elongatum</name>
    <dbReference type="NCBI Taxonomy" id="258515"/>
    <lineage>
        <taxon>Bacteria</taxon>
        <taxon>Bacillati</taxon>
        <taxon>Bacillota</taxon>
        <taxon>Clostridia</taxon>
        <taxon>Eubacteriales</taxon>
        <taxon>Oscillospiraceae</taxon>
        <taxon>Acetanaerobacterium</taxon>
    </lineage>
</organism>